<evidence type="ECO:0000313" key="4">
    <source>
        <dbReference type="Proteomes" id="UP000480804"/>
    </source>
</evidence>
<gene>
    <name evidence="3" type="ORF">GCM10010227_35120</name>
    <name evidence="2" type="ORF">Sgou_49150</name>
</gene>
<dbReference type="Proteomes" id="UP000480804">
    <property type="component" value="Unassembled WGS sequence"/>
</dbReference>
<name>A0A8H9HNP7_9ACTN</name>
<dbReference type="AlphaFoldDB" id="A0A8H9HNP7"/>
<evidence type="ECO:0000313" key="3">
    <source>
        <dbReference type="EMBL" id="GGU77903.1"/>
    </source>
</evidence>
<dbReference type="Proteomes" id="UP000660975">
    <property type="component" value="Unassembled WGS sequence"/>
</dbReference>
<keyword evidence="4" id="KW-1185">Reference proteome</keyword>
<sequence length="62" mass="6501">MARYRATQGVSGAFRAEPATHGSAPAAPAGARTEHRGHRTGRAGTPGVRRRPGARRTARTLP</sequence>
<evidence type="ECO:0000256" key="1">
    <source>
        <dbReference type="SAM" id="MobiDB-lite"/>
    </source>
</evidence>
<dbReference type="EMBL" id="BLLO01000025">
    <property type="protein sequence ID" value="GFH80245.1"/>
    <property type="molecule type" value="Genomic_DNA"/>
</dbReference>
<evidence type="ECO:0000313" key="2">
    <source>
        <dbReference type="EMBL" id="GFH80245.1"/>
    </source>
</evidence>
<comment type="caution">
    <text evidence="3">The sequence shown here is derived from an EMBL/GenBank/DDBJ whole genome shotgun (WGS) entry which is preliminary data.</text>
</comment>
<feature type="compositionally biased region" description="Basic residues" evidence="1">
    <location>
        <begin position="48"/>
        <end position="62"/>
    </location>
</feature>
<reference evidence="3" key="3">
    <citation type="submission" date="2020-09" db="EMBL/GenBank/DDBJ databases">
        <authorList>
            <person name="Sun Q."/>
            <person name="Ohkuma M."/>
        </authorList>
    </citation>
    <scope>NUCLEOTIDE SEQUENCE</scope>
    <source>
        <strain evidence="3">JCM 4136</strain>
    </source>
</reference>
<evidence type="ECO:0000313" key="5">
    <source>
        <dbReference type="Proteomes" id="UP000660975"/>
    </source>
</evidence>
<feature type="region of interest" description="Disordered" evidence="1">
    <location>
        <begin position="1"/>
        <end position="62"/>
    </location>
</feature>
<reference evidence="3" key="1">
    <citation type="journal article" date="2014" name="Int. J. Syst. Evol. Microbiol.">
        <title>Complete genome sequence of Corynebacterium casei LMG S-19264T (=DSM 44701T), isolated from a smear-ripened cheese.</title>
        <authorList>
            <consortium name="US DOE Joint Genome Institute (JGI-PGF)"/>
            <person name="Walter F."/>
            <person name="Albersmeier A."/>
            <person name="Kalinowski J."/>
            <person name="Ruckert C."/>
        </authorList>
    </citation>
    <scope>NUCLEOTIDE SEQUENCE</scope>
    <source>
        <strain evidence="3">JCM 4136</strain>
    </source>
</reference>
<organism evidence="3 5">
    <name type="scientific">Streptomyces gougerotii</name>
    <dbReference type="NCBI Taxonomy" id="53448"/>
    <lineage>
        <taxon>Bacteria</taxon>
        <taxon>Bacillati</taxon>
        <taxon>Actinomycetota</taxon>
        <taxon>Actinomycetes</taxon>
        <taxon>Kitasatosporales</taxon>
        <taxon>Streptomycetaceae</taxon>
        <taxon>Streptomyces</taxon>
        <taxon>Streptomyces diastaticus group</taxon>
    </lineage>
</organism>
<protein>
    <submittedName>
        <fullName evidence="3">Uncharacterized protein</fullName>
    </submittedName>
</protein>
<accession>A0A8H9HNP7</accession>
<reference evidence="2 4" key="2">
    <citation type="submission" date="2020-02" db="EMBL/GenBank/DDBJ databases">
        <title>Whole genome shotgun sequence of Streptomyces gougerotii NBRC 13043.</title>
        <authorList>
            <person name="Ichikawa N."/>
            <person name="Komaki H."/>
            <person name="Tamura T."/>
        </authorList>
    </citation>
    <scope>NUCLEOTIDE SEQUENCE [LARGE SCALE GENOMIC DNA]</scope>
    <source>
        <strain evidence="2 4">NBRC 13043</strain>
    </source>
</reference>
<dbReference type="EMBL" id="BMSC01000010">
    <property type="protein sequence ID" value="GGU77903.1"/>
    <property type="molecule type" value="Genomic_DNA"/>
</dbReference>
<proteinExistence type="predicted"/>